<gene>
    <name evidence="1" type="ORF">MERR_LOCUS13799</name>
</gene>
<protein>
    <submittedName>
        <fullName evidence="1">Uncharacterized protein</fullName>
    </submittedName>
</protein>
<evidence type="ECO:0000313" key="2">
    <source>
        <dbReference type="Proteomes" id="UP000467841"/>
    </source>
</evidence>
<reference evidence="1" key="1">
    <citation type="submission" date="2020-01" db="EMBL/GenBank/DDBJ databases">
        <authorList>
            <person name="Mishra B."/>
        </authorList>
    </citation>
    <scope>NUCLEOTIDE SEQUENCE [LARGE SCALE GENOMIC DNA]</scope>
</reference>
<keyword evidence="2" id="KW-1185">Reference proteome</keyword>
<comment type="caution">
    <text evidence="1">The sequence shown here is derived from an EMBL/GenBank/DDBJ whole genome shotgun (WGS) entry which is preliminary data.</text>
</comment>
<dbReference type="EMBL" id="CACVBM020001052">
    <property type="protein sequence ID" value="CAA7026564.1"/>
    <property type="molecule type" value="Genomic_DNA"/>
</dbReference>
<evidence type="ECO:0000313" key="1">
    <source>
        <dbReference type="EMBL" id="CAA7026564.1"/>
    </source>
</evidence>
<dbReference type="InterPro" id="IPR055327">
    <property type="entry name" value="TRAF1A/B"/>
</dbReference>
<dbReference type="OrthoDB" id="1113009at2759"/>
<proteinExistence type="predicted"/>
<name>A0A6D2ICS7_9BRAS</name>
<sequence>MSREKTDVILKQVVKHFLVEKEVTSTLVIDFLFHGLKSLEEKGNKERTIHRISKQVMNLVIDDLESLENKLKCLDDETNAKEIPAATIVSVEKDMFVLVDDAMLLIEEAVPINRLEVGDVGERNEKLLTDVARRALEVFVLDHIFYNKIEVAYKEAIALKRQEELIRQEANSNNKRRTKKSTKTT</sequence>
<dbReference type="PANTHER" id="PTHR47477:SF8">
    <property type="entry name" value="TNF RECEPTOR-ASSOCIATED FACTOR HOMOLOG 1A"/>
    <property type="match status" value="1"/>
</dbReference>
<organism evidence="1 2">
    <name type="scientific">Microthlaspi erraticum</name>
    <dbReference type="NCBI Taxonomy" id="1685480"/>
    <lineage>
        <taxon>Eukaryota</taxon>
        <taxon>Viridiplantae</taxon>
        <taxon>Streptophyta</taxon>
        <taxon>Embryophyta</taxon>
        <taxon>Tracheophyta</taxon>
        <taxon>Spermatophyta</taxon>
        <taxon>Magnoliopsida</taxon>
        <taxon>eudicotyledons</taxon>
        <taxon>Gunneridae</taxon>
        <taxon>Pentapetalae</taxon>
        <taxon>rosids</taxon>
        <taxon>malvids</taxon>
        <taxon>Brassicales</taxon>
        <taxon>Brassicaceae</taxon>
        <taxon>Coluteocarpeae</taxon>
        <taxon>Microthlaspi</taxon>
    </lineage>
</organism>
<accession>A0A6D2ICS7</accession>
<dbReference type="Proteomes" id="UP000467841">
    <property type="component" value="Unassembled WGS sequence"/>
</dbReference>
<dbReference type="AlphaFoldDB" id="A0A6D2ICS7"/>
<dbReference type="PANTHER" id="PTHR47477">
    <property type="entry name" value="TNF RECEPTOR-ASSOCIATED FACTOR HOMOLOG 1A"/>
    <property type="match status" value="1"/>
</dbReference>